<comment type="caution">
    <text evidence="2">The sequence shown here is derived from an EMBL/GenBank/DDBJ whole genome shotgun (WGS) entry which is preliminary data.</text>
</comment>
<gene>
    <name evidence="2" type="ORF">VCS650_LOCUS41434</name>
</gene>
<evidence type="ECO:0000259" key="1">
    <source>
        <dbReference type="Pfam" id="PF00646"/>
    </source>
</evidence>
<dbReference type="Proteomes" id="UP000663891">
    <property type="component" value="Unassembled WGS sequence"/>
</dbReference>
<sequence length="406" mass="47938">MSNQFESSDWSSSDKKLSANLEKKMVTMTIFEDLSNELLFNIFDYFDVYQLHLTFGQLNNRFNSLLTKVRVHFDLDPIPLNEFFSFALSLNHHHILSFTSRKLEKTRSWLFDNDEVLQQFSKISALTLFDVTYGIINRLHERLPSLKSTLIYVNVADTTRTALNGHKTEHIYFKHWCPTHEFCSNKFLFLRYLIMDTDYNHQAFGLLTPTISTITYFKLGYIYSIIWLLHLFRYSPQLKVLHVEQFVGVLDDDDRQNRYPSKNPIVFPCALNMHIVVLKNCYCEPISIEYILRACPYLKQFYLNSPLDYSNYDDMVRKQLCNPIFWQSMIDQWGQHLINLNITIKGDESFINEDLTSGFWQLRSWQDRLGAARRLENEVAGELENDVVGEVGEIEYGRRERFEPGR</sequence>
<dbReference type="Pfam" id="PF00646">
    <property type="entry name" value="F-box"/>
    <property type="match status" value="1"/>
</dbReference>
<accession>A0A815S554</accession>
<feature type="non-terminal residue" evidence="2">
    <location>
        <position position="1"/>
    </location>
</feature>
<dbReference type="InterPro" id="IPR001810">
    <property type="entry name" value="F-box_dom"/>
</dbReference>
<reference evidence="2" key="1">
    <citation type="submission" date="2021-02" db="EMBL/GenBank/DDBJ databases">
        <authorList>
            <person name="Nowell W R."/>
        </authorList>
    </citation>
    <scope>NUCLEOTIDE SEQUENCE</scope>
</reference>
<protein>
    <recommendedName>
        <fullName evidence="1">F-box domain-containing protein</fullName>
    </recommendedName>
</protein>
<evidence type="ECO:0000313" key="2">
    <source>
        <dbReference type="EMBL" id="CAF1485889.1"/>
    </source>
</evidence>
<dbReference type="EMBL" id="CAJNON010001796">
    <property type="protein sequence ID" value="CAF1485889.1"/>
    <property type="molecule type" value="Genomic_DNA"/>
</dbReference>
<dbReference type="OrthoDB" id="9986845at2759"/>
<evidence type="ECO:0000313" key="3">
    <source>
        <dbReference type="Proteomes" id="UP000663891"/>
    </source>
</evidence>
<organism evidence="2 3">
    <name type="scientific">Adineta steineri</name>
    <dbReference type="NCBI Taxonomy" id="433720"/>
    <lineage>
        <taxon>Eukaryota</taxon>
        <taxon>Metazoa</taxon>
        <taxon>Spiralia</taxon>
        <taxon>Gnathifera</taxon>
        <taxon>Rotifera</taxon>
        <taxon>Eurotatoria</taxon>
        <taxon>Bdelloidea</taxon>
        <taxon>Adinetida</taxon>
        <taxon>Adinetidae</taxon>
        <taxon>Adineta</taxon>
    </lineage>
</organism>
<proteinExistence type="predicted"/>
<dbReference type="AlphaFoldDB" id="A0A815S554"/>
<feature type="domain" description="F-box" evidence="1">
    <location>
        <begin position="31"/>
        <end position="73"/>
    </location>
</feature>
<name>A0A815S554_9BILA</name>